<dbReference type="Proteomes" id="UP001162156">
    <property type="component" value="Unassembled WGS sequence"/>
</dbReference>
<evidence type="ECO:0000256" key="1">
    <source>
        <dbReference type="SAM" id="MobiDB-lite"/>
    </source>
</evidence>
<dbReference type="EMBL" id="JANEYF010004174">
    <property type="protein sequence ID" value="KAJ8931997.1"/>
    <property type="molecule type" value="Genomic_DNA"/>
</dbReference>
<keyword evidence="3" id="KW-1185">Reference proteome</keyword>
<name>A0AAV8WZR9_9CUCU</name>
<protein>
    <submittedName>
        <fullName evidence="2">Uncharacterized protein</fullName>
    </submittedName>
</protein>
<dbReference type="AlphaFoldDB" id="A0AAV8WZR9"/>
<gene>
    <name evidence="2" type="ORF">NQ314_015043</name>
</gene>
<comment type="caution">
    <text evidence="2">The sequence shown here is derived from an EMBL/GenBank/DDBJ whole genome shotgun (WGS) entry which is preliminary data.</text>
</comment>
<evidence type="ECO:0000313" key="3">
    <source>
        <dbReference type="Proteomes" id="UP001162156"/>
    </source>
</evidence>
<accession>A0AAV8WZR9</accession>
<proteinExistence type="predicted"/>
<organism evidence="2 3">
    <name type="scientific">Rhamnusium bicolor</name>
    <dbReference type="NCBI Taxonomy" id="1586634"/>
    <lineage>
        <taxon>Eukaryota</taxon>
        <taxon>Metazoa</taxon>
        <taxon>Ecdysozoa</taxon>
        <taxon>Arthropoda</taxon>
        <taxon>Hexapoda</taxon>
        <taxon>Insecta</taxon>
        <taxon>Pterygota</taxon>
        <taxon>Neoptera</taxon>
        <taxon>Endopterygota</taxon>
        <taxon>Coleoptera</taxon>
        <taxon>Polyphaga</taxon>
        <taxon>Cucujiformia</taxon>
        <taxon>Chrysomeloidea</taxon>
        <taxon>Cerambycidae</taxon>
        <taxon>Lepturinae</taxon>
        <taxon>Rhagiini</taxon>
        <taxon>Rhamnusium</taxon>
    </lineage>
</organism>
<evidence type="ECO:0000313" key="2">
    <source>
        <dbReference type="EMBL" id="KAJ8931997.1"/>
    </source>
</evidence>
<reference evidence="2" key="1">
    <citation type="journal article" date="2023" name="Insect Mol. Biol.">
        <title>Genome sequencing provides insights into the evolution of gene families encoding plant cell wall-degrading enzymes in longhorned beetles.</title>
        <authorList>
            <person name="Shin N.R."/>
            <person name="Okamura Y."/>
            <person name="Kirsch R."/>
            <person name="Pauchet Y."/>
        </authorList>
    </citation>
    <scope>NUCLEOTIDE SEQUENCE</scope>
    <source>
        <strain evidence="2">RBIC_L_NR</strain>
    </source>
</reference>
<sequence>MDDYNFVSIAHDRSMNPKNIKSGFQRARIFPFDDGIFTDDDFLPCFVTDRPMQDITNFSPTKSNEAGPSKNSNIFGDNSTPPNQTIQLKLQEGCQIISNILL</sequence>
<feature type="region of interest" description="Disordered" evidence="1">
    <location>
        <begin position="54"/>
        <end position="83"/>
    </location>
</feature>